<evidence type="ECO:0000256" key="1">
    <source>
        <dbReference type="SAM" id="MobiDB-lite"/>
    </source>
</evidence>
<keyword evidence="3" id="KW-1185">Reference proteome</keyword>
<accession>A0A917NPL5</accession>
<proteinExistence type="predicted"/>
<protein>
    <submittedName>
        <fullName evidence="2">Uncharacterized protein</fullName>
    </submittedName>
</protein>
<name>A0A917NPL5_9ACTN</name>
<evidence type="ECO:0000313" key="3">
    <source>
        <dbReference type="Proteomes" id="UP000625682"/>
    </source>
</evidence>
<feature type="region of interest" description="Disordered" evidence="1">
    <location>
        <begin position="1"/>
        <end position="26"/>
    </location>
</feature>
<gene>
    <name evidence="2" type="ORF">GCM10012282_10610</name>
</gene>
<dbReference type="Proteomes" id="UP000625682">
    <property type="component" value="Unassembled WGS sequence"/>
</dbReference>
<dbReference type="AlphaFoldDB" id="A0A917NPL5"/>
<sequence length="117" mass="12484">MDGVSNLCQVGPSRQSVCPPPAATASGRRPAVAACGQCWPPVPLPGRKCEQLPLYHQQAKKAGDHPSALGLGIRSRDKAPWRLIILLTCNNPPRRASGWRIRPGFAPAPSPHGNDQP</sequence>
<organism evidence="2 3">
    <name type="scientific">Streptomyces lacrimifluminis</name>
    <dbReference type="NCBI Taxonomy" id="1500077"/>
    <lineage>
        <taxon>Bacteria</taxon>
        <taxon>Bacillati</taxon>
        <taxon>Actinomycetota</taxon>
        <taxon>Actinomycetes</taxon>
        <taxon>Kitasatosporales</taxon>
        <taxon>Streptomycetaceae</taxon>
        <taxon>Streptomyces</taxon>
    </lineage>
</organism>
<feature type="compositionally biased region" description="Polar residues" evidence="1">
    <location>
        <begin position="1"/>
        <end position="16"/>
    </location>
</feature>
<comment type="caution">
    <text evidence="2">The sequence shown here is derived from an EMBL/GenBank/DDBJ whole genome shotgun (WGS) entry which is preliminary data.</text>
</comment>
<reference evidence="2" key="1">
    <citation type="journal article" date="2014" name="Int. J. Syst. Evol. Microbiol.">
        <title>Complete genome sequence of Corynebacterium casei LMG S-19264T (=DSM 44701T), isolated from a smear-ripened cheese.</title>
        <authorList>
            <consortium name="US DOE Joint Genome Institute (JGI-PGF)"/>
            <person name="Walter F."/>
            <person name="Albersmeier A."/>
            <person name="Kalinowski J."/>
            <person name="Ruckert C."/>
        </authorList>
    </citation>
    <scope>NUCLEOTIDE SEQUENCE</scope>
    <source>
        <strain evidence="2">CGMCC 4.7272</strain>
    </source>
</reference>
<evidence type="ECO:0000313" key="2">
    <source>
        <dbReference type="EMBL" id="GGJ16369.1"/>
    </source>
</evidence>
<reference evidence="2" key="2">
    <citation type="submission" date="2020-09" db="EMBL/GenBank/DDBJ databases">
        <authorList>
            <person name="Sun Q."/>
            <person name="Zhou Y."/>
        </authorList>
    </citation>
    <scope>NUCLEOTIDE SEQUENCE</scope>
    <source>
        <strain evidence="2">CGMCC 4.7272</strain>
    </source>
</reference>
<feature type="region of interest" description="Disordered" evidence="1">
    <location>
        <begin position="98"/>
        <end position="117"/>
    </location>
</feature>
<dbReference type="EMBL" id="BMMU01000002">
    <property type="protein sequence ID" value="GGJ16369.1"/>
    <property type="molecule type" value="Genomic_DNA"/>
</dbReference>